<reference evidence="1 2" key="1">
    <citation type="journal article" date="2019" name="Int. J. Syst. Evol. Microbiol.">
        <title>The Global Catalogue of Microorganisms (GCM) 10K type strain sequencing project: providing services to taxonomists for standard genome sequencing and annotation.</title>
        <authorList>
            <consortium name="The Broad Institute Genomics Platform"/>
            <consortium name="The Broad Institute Genome Sequencing Center for Infectious Disease"/>
            <person name="Wu L."/>
            <person name="Ma J."/>
        </authorList>
    </citation>
    <scope>NUCLEOTIDE SEQUENCE [LARGE SCALE GENOMIC DNA]</scope>
    <source>
        <strain evidence="1 2">CGMCC 1.12553</strain>
    </source>
</reference>
<evidence type="ECO:0000313" key="2">
    <source>
        <dbReference type="Proteomes" id="UP001595921"/>
    </source>
</evidence>
<comment type="caution">
    <text evidence="1">The sequence shown here is derived from an EMBL/GenBank/DDBJ whole genome shotgun (WGS) entry which is preliminary data.</text>
</comment>
<keyword evidence="1" id="KW-0378">Hydrolase</keyword>
<dbReference type="GO" id="GO:0016787">
    <property type="term" value="F:hydrolase activity"/>
    <property type="evidence" value="ECO:0007669"/>
    <property type="project" value="UniProtKB-KW"/>
</dbReference>
<proteinExistence type="predicted"/>
<accession>A0ABD5PG70</accession>
<sequence>MTSTDVPVEVEVDASTPRGRCAVPESTLEELSVEVGHQVRLWHGGTCALFTVSRGTDASVAVNPDGRSRIEASEERFEGTLDAVVPHPDYDESTARARSEFVERTVERSSKLAVCAPHGGYVEYGTDEQAERLSDWLGGTLWYCSGWNDGGGAYRRWHVSSADIHPGSFPGLDRIADVGFERAVSFHGWSESHVAVGGGAPRKLREAVRDSISDAVGGAFRVEVGADDARDGSSSENFVNWLTASGAAGIQLEQCYEARTTYRSEVLEGVADVLADH</sequence>
<protein>
    <submittedName>
        <fullName evidence="1">Poly-gamma-glutamate hydrolase family protein</fullName>
    </submittedName>
</protein>
<dbReference type="EMBL" id="JBHSDS010000008">
    <property type="protein sequence ID" value="MFC4359859.1"/>
    <property type="molecule type" value="Genomic_DNA"/>
</dbReference>
<dbReference type="Gene3D" id="3.40.630.100">
    <property type="entry name" value="Poly-gamma-glutamate hydrolase, zinc-binding motif"/>
    <property type="match status" value="1"/>
</dbReference>
<organism evidence="1 2">
    <name type="scientific">Halobium salinum</name>
    <dbReference type="NCBI Taxonomy" id="1364940"/>
    <lineage>
        <taxon>Archaea</taxon>
        <taxon>Methanobacteriati</taxon>
        <taxon>Methanobacteriota</taxon>
        <taxon>Stenosarchaea group</taxon>
        <taxon>Halobacteria</taxon>
        <taxon>Halobacteriales</taxon>
        <taxon>Haloferacaceae</taxon>
        <taxon>Halobium</taxon>
    </lineage>
</organism>
<evidence type="ECO:0000313" key="1">
    <source>
        <dbReference type="EMBL" id="MFC4359859.1"/>
    </source>
</evidence>
<keyword evidence="2" id="KW-1185">Reference proteome</keyword>
<dbReference type="InterPro" id="IPR008585">
    <property type="entry name" value="Gamma_PGA_hydro"/>
</dbReference>
<gene>
    <name evidence="1" type="ORF">ACFO0N_18085</name>
</gene>
<dbReference type="InterPro" id="IPR038128">
    <property type="entry name" value="Gamma_PGA_hydro_sf"/>
</dbReference>
<dbReference type="Pfam" id="PF05908">
    <property type="entry name" value="Gamma_PGA_hydro"/>
    <property type="match status" value="1"/>
</dbReference>
<dbReference type="RefSeq" id="WP_267621128.1">
    <property type="nucleotide sequence ID" value="NZ_JAODIW010000006.1"/>
</dbReference>
<dbReference type="Proteomes" id="UP001595921">
    <property type="component" value="Unassembled WGS sequence"/>
</dbReference>
<name>A0ABD5PG70_9EURY</name>
<dbReference type="AlphaFoldDB" id="A0ABD5PG70"/>